<accession>A0A7X0HR42</accession>
<dbReference type="EMBL" id="JACHGK010000002">
    <property type="protein sequence ID" value="MBB6444227.1"/>
    <property type="molecule type" value="Genomic_DNA"/>
</dbReference>
<keyword evidence="2" id="KW-1185">Reference proteome</keyword>
<organism evidence="1 2">
    <name type="scientific">Bacillus benzoevorans</name>
    <dbReference type="NCBI Taxonomy" id="1456"/>
    <lineage>
        <taxon>Bacteria</taxon>
        <taxon>Bacillati</taxon>
        <taxon>Bacillota</taxon>
        <taxon>Bacilli</taxon>
        <taxon>Bacillales</taxon>
        <taxon>Bacillaceae</taxon>
        <taxon>Bacillus</taxon>
    </lineage>
</organism>
<sequence length="264" mass="31522">MMEGSHPQISIKTMTDDHLESFIRCPYKFYYQYVLQRHSKGLRWRQVVQHIVKRVVRKYYTLPLDARSNLNISNLIDKAWRPISLRWFDSRLQYYMVIAKTSEHLLESLLKGKSETPPFLLYQKLNAYVDELETRIQVTFELAEWSSRTFTIKKFLLQADVEMFRLYYHLLVVFSAKVFEKLPEKIVLITLLDGKEHVFFPKMEDVSSGIQYLLTMKYLLQQHPAEFFQSRTWKDCSHCPFSEKCTEGTAWVIRENKTNAVFLH</sequence>
<dbReference type="RefSeq" id="WP_184523103.1">
    <property type="nucleotide sequence ID" value="NZ_JACHGK010000002.1"/>
</dbReference>
<evidence type="ECO:0000313" key="2">
    <source>
        <dbReference type="Proteomes" id="UP000531594"/>
    </source>
</evidence>
<proteinExistence type="predicted"/>
<reference evidence="1 2" key="1">
    <citation type="submission" date="2020-08" db="EMBL/GenBank/DDBJ databases">
        <title>Genomic Encyclopedia of Type Strains, Phase IV (KMG-IV): sequencing the most valuable type-strain genomes for metagenomic binning, comparative biology and taxonomic classification.</title>
        <authorList>
            <person name="Goeker M."/>
        </authorList>
    </citation>
    <scope>NUCLEOTIDE SEQUENCE [LARGE SCALE GENOMIC DNA]</scope>
    <source>
        <strain evidence="1 2">DSM 5391</strain>
    </source>
</reference>
<name>A0A7X0HR42_9BACI</name>
<evidence type="ECO:0000313" key="1">
    <source>
        <dbReference type="EMBL" id="MBB6444227.1"/>
    </source>
</evidence>
<dbReference type="AlphaFoldDB" id="A0A7X0HR42"/>
<evidence type="ECO:0008006" key="3">
    <source>
        <dbReference type="Google" id="ProtNLM"/>
    </source>
</evidence>
<gene>
    <name evidence="1" type="ORF">HNR53_000835</name>
</gene>
<protein>
    <recommendedName>
        <fullName evidence="3">PD-(D/E)XK endonuclease-like domain-containing protein</fullName>
    </recommendedName>
</protein>
<comment type="caution">
    <text evidence="1">The sequence shown here is derived from an EMBL/GenBank/DDBJ whole genome shotgun (WGS) entry which is preliminary data.</text>
</comment>
<dbReference type="Proteomes" id="UP000531594">
    <property type="component" value="Unassembled WGS sequence"/>
</dbReference>